<gene>
    <name evidence="2" type="ORF">OIU80_11295</name>
</gene>
<accession>A0A9X2ZLB7</accession>
<dbReference type="EMBL" id="JAOZEV010000007">
    <property type="protein sequence ID" value="MCV9932870.1"/>
    <property type="molecule type" value="Genomic_DNA"/>
</dbReference>
<keyword evidence="1" id="KW-0732">Signal</keyword>
<evidence type="ECO:0000313" key="3">
    <source>
        <dbReference type="Proteomes" id="UP001151133"/>
    </source>
</evidence>
<evidence type="ECO:0000313" key="2">
    <source>
        <dbReference type="EMBL" id="MCV9932870.1"/>
    </source>
</evidence>
<keyword evidence="3" id="KW-1185">Reference proteome</keyword>
<dbReference type="Proteomes" id="UP001151133">
    <property type="component" value="Unassembled WGS sequence"/>
</dbReference>
<protein>
    <recommendedName>
        <fullName evidence="4">DUF2282 domain-containing protein</fullName>
    </recommendedName>
</protein>
<dbReference type="AlphaFoldDB" id="A0A9X2ZLB7"/>
<sequence>MKPLFLKNSMPFAVIALGISGAFATTSIQSIPENKVPIVGYLANSQNKCINTPVACETIPKPFLCRLNGTTGPIAYKKEDDDNCIEPLFRP</sequence>
<organism evidence="2 3">
    <name type="scientific">Flavobacterium frigoritolerans</name>
    <dbReference type="NCBI Taxonomy" id="2987686"/>
    <lineage>
        <taxon>Bacteria</taxon>
        <taxon>Pseudomonadati</taxon>
        <taxon>Bacteroidota</taxon>
        <taxon>Flavobacteriia</taxon>
        <taxon>Flavobacteriales</taxon>
        <taxon>Flavobacteriaceae</taxon>
        <taxon>Flavobacterium</taxon>
    </lineage>
</organism>
<feature type="chain" id="PRO_5040857814" description="DUF2282 domain-containing protein" evidence="1">
    <location>
        <begin position="25"/>
        <end position="91"/>
    </location>
</feature>
<name>A0A9X2ZLB7_9FLAO</name>
<proteinExistence type="predicted"/>
<evidence type="ECO:0008006" key="4">
    <source>
        <dbReference type="Google" id="ProtNLM"/>
    </source>
</evidence>
<evidence type="ECO:0000256" key="1">
    <source>
        <dbReference type="SAM" id="SignalP"/>
    </source>
</evidence>
<reference evidence="2" key="1">
    <citation type="submission" date="2022-10" db="EMBL/GenBank/DDBJ databases">
        <title>Two novel species of Flavobacterium.</title>
        <authorList>
            <person name="Liu Q."/>
            <person name="Xin Y.-H."/>
        </authorList>
    </citation>
    <scope>NUCLEOTIDE SEQUENCE</scope>
    <source>
        <strain evidence="2">LS1R47</strain>
    </source>
</reference>
<dbReference type="RefSeq" id="WP_264287106.1">
    <property type="nucleotide sequence ID" value="NZ_JAOZEV010000007.1"/>
</dbReference>
<feature type="signal peptide" evidence="1">
    <location>
        <begin position="1"/>
        <end position="24"/>
    </location>
</feature>
<comment type="caution">
    <text evidence="2">The sequence shown here is derived from an EMBL/GenBank/DDBJ whole genome shotgun (WGS) entry which is preliminary data.</text>
</comment>